<accession>A0ACB9ZQR1</accession>
<dbReference type="EMBL" id="CM044708">
    <property type="protein sequence ID" value="KAI5650047.1"/>
    <property type="molecule type" value="Genomic_DNA"/>
</dbReference>
<reference evidence="2" key="1">
    <citation type="journal article" date="2023" name="Nat. Plants">
        <title>Single-cell RNA sequencing provides a high-resolution roadmap for understanding the multicellular compartmentation of specialized metabolism.</title>
        <authorList>
            <person name="Sun S."/>
            <person name="Shen X."/>
            <person name="Li Y."/>
            <person name="Li Y."/>
            <person name="Wang S."/>
            <person name="Li R."/>
            <person name="Zhang H."/>
            <person name="Shen G."/>
            <person name="Guo B."/>
            <person name="Wei J."/>
            <person name="Xu J."/>
            <person name="St-Pierre B."/>
            <person name="Chen S."/>
            <person name="Sun C."/>
        </authorList>
    </citation>
    <scope>NUCLEOTIDE SEQUENCE [LARGE SCALE GENOMIC DNA]</scope>
</reference>
<evidence type="ECO:0000313" key="2">
    <source>
        <dbReference type="Proteomes" id="UP001060085"/>
    </source>
</evidence>
<gene>
    <name evidence="1" type="ORF">M9H77_36052</name>
</gene>
<organism evidence="1 2">
    <name type="scientific">Catharanthus roseus</name>
    <name type="common">Madagascar periwinkle</name>
    <name type="synonym">Vinca rosea</name>
    <dbReference type="NCBI Taxonomy" id="4058"/>
    <lineage>
        <taxon>Eukaryota</taxon>
        <taxon>Viridiplantae</taxon>
        <taxon>Streptophyta</taxon>
        <taxon>Embryophyta</taxon>
        <taxon>Tracheophyta</taxon>
        <taxon>Spermatophyta</taxon>
        <taxon>Magnoliopsida</taxon>
        <taxon>eudicotyledons</taxon>
        <taxon>Gunneridae</taxon>
        <taxon>Pentapetalae</taxon>
        <taxon>asterids</taxon>
        <taxon>lamiids</taxon>
        <taxon>Gentianales</taxon>
        <taxon>Apocynaceae</taxon>
        <taxon>Rauvolfioideae</taxon>
        <taxon>Vinceae</taxon>
        <taxon>Catharanthinae</taxon>
        <taxon>Catharanthus</taxon>
    </lineage>
</organism>
<keyword evidence="2" id="KW-1185">Reference proteome</keyword>
<comment type="caution">
    <text evidence="1">The sequence shown here is derived from an EMBL/GenBank/DDBJ whole genome shotgun (WGS) entry which is preliminary data.</text>
</comment>
<evidence type="ECO:0000313" key="1">
    <source>
        <dbReference type="EMBL" id="KAI5650047.1"/>
    </source>
</evidence>
<sequence>MMLVFFFLMVWDLYGNETDVGIMPDYHNWAYHGEAVWGMNVRTNVELSSALVQTTTVFNCDCFDSSDRRLKMHPQYEIVELHFKKRYPAYDPFVFAHQAEKVSYITYLGTKRQKIDWWPVLKSGPQVFDVPVVEVEFQENVGITETSLMDRRIEDIGPLTYESGLSTWLILLDDVMTMLKRMIILSTTRWNGCPKTKTLKKKQNMNRTIIPTLSMTSWGRKTQRLDLIGTSTSITLESDIRVGDVEVSTVASDTSTTSVDAHAGSEQSVVLD</sequence>
<dbReference type="Proteomes" id="UP001060085">
    <property type="component" value="Linkage Group LG08"/>
</dbReference>
<proteinExistence type="predicted"/>
<protein>
    <submittedName>
        <fullName evidence="1">Uncharacterized protein</fullName>
    </submittedName>
</protein>
<name>A0ACB9ZQR1_CATRO</name>